<dbReference type="Gene3D" id="1.10.860.10">
    <property type="entry name" value="DNAb Helicase, Chain A"/>
    <property type="match status" value="1"/>
</dbReference>
<keyword evidence="13" id="KW-0175">Coiled coil</keyword>
<keyword evidence="3 12" id="KW-0235">DNA replication</keyword>
<evidence type="ECO:0000256" key="10">
    <source>
        <dbReference type="ARBA" id="ARBA00048954"/>
    </source>
</evidence>
<dbReference type="PROSITE" id="PS51199">
    <property type="entry name" value="SF4_HELICASE"/>
    <property type="match status" value="1"/>
</dbReference>
<dbReference type="Pfam" id="PF03796">
    <property type="entry name" value="DnaB_C"/>
    <property type="match status" value="1"/>
</dbReference>
<keyword evidence="18" id="KW-1185">Reference proteome</keyword>
<dbReference type="EMBL" id="JAUYZK010000009">
    <property type="protein sequence ID" value="MDP2539419.1"/>
    <property type="molecule type" value="Genomic_DNA"/>
</dbReference>
<dbReference type="InterPro" id="IPR016136">
    <property type="entry name" value="DNA_helicase_N/primase_C"/>
</dbReference>
<dbReference type="GO" id="GO:0006269">
    <property type="term" value="P:DNA replication, synthesis of primer"/>
    <property type="evidence" value="ECO:0007669"/>
    <property type="project" value="UniProtKB-UniRule"/>
</dbReference>
<accession>A0AA90SSX6</accession>
<reference evidence="15 17" key="3">
    <citation type="journal article" date="2024" name="Syst. Appl. Microbiol.">
        <title>Helicobacter cappadocius sp. nov., from lizards: The first psychrotrophic Helicobacter species.</title>
        <authorList>
            <person name="Aydin F."/>
            <person name="Tarhane S."/>
            <person name="Karakaya E."/>
            <person name="Abay S."/>
            <person name="Kayman T."/>
            <person name="Guran O."/>
            <person name="Bozkurt E."/>
            <person name="Uzum N."/>
            <person name="Avci A."/>
            <person name="Olgun K."/>
            <person name="Jablonski D."/>
            <person name="Guran C."/>
            <person name="Burcin Saticioglu I."/>
        </authorList>
    </citation>
    <scope>NUCLEOTIDE SEQUENCE [LARGE SCALE GENOMIC DNA]</scope>
    <source>
        <strain evidence="15">Faydin-H75</strain>
        <strain evidence="17">faydin-H76</strain>
    </source>
</reference>
<dbReference type="Gene3D" id="3.40.50.300">
    <property type="entry name" value="P-loop containing nucleotide triphosphate hydrolases"/>
    <property type="match status" value="1"/>
</dbReference>
<reference evidence="15" key="2">
    <citation type="submission" date="2023-07" db="EMBL/GenBank/DDBJ databases">
        <authorList>
            <person name="Aydin F."/>
            <person name="Tarhane S."/>
            <person name="Saticioglu I.B."/>
            <person name="Karakaya E."/>
            <person name="Abay S."/>
            <person name="Guran O."/>
            <person name="Bozkurt E."/>
            <person name="Uzum N."/>
            <person name="Olgun K."/>
            <person name="Jablonski D."/>
        </authorList>
    </citation>
    <scope>NUCLEOTIDE SEQUENCE</scope>
    <source>
        <strain evidence="15">Faydin-H75</strain>
    </source>
</reference>
<proteinExistence type="inferred from homology"/>
<evidence type="ECO:0000256" key="1">
    <source>
        <dbReference type="ARBA" id="ARBA00008428"/>
    </source>
</evidence>
<dbReference type="Proteomes" id="UP001240777">
    <property type="component" value="Unassembled WGS sequence"/>
</dbReference>
<dbReference type="GO" id="GO:0016787">
    <property type="term" value="F:hydrolase activity"/>
    <property type="evidence" value="ECO:0007669"/>
    <property type="project" value="UniProtKB-KW"/>
</dbReference>
<keyword evidence="9" id="KW-0413">Isomerase</keyword>
<evidence type="ECO:0000256" key="2">
    <source>
        <dbReference type="ARBA" id="ARBA00022515"/>
    </source>
</evidence>
<feature type="coiled-coil region" evidence="13">
    <location>
        <begin position="398"/>
        <end position="429"/>
    </location>
</feature>
<keyword evidence="7 12" id="KW-0067">ATP-binding</keyword>
<keyword evidence="4 12" id="KW-0547">Nucleotide-binding</keyword>
<evidence type="ECO:0000256" key="7">
    <source>
        <dbReference type="ARBA" id="ARBA00022840"/>
    </source>
</evidence>
<sequence>MLEIPNSHNINIERVVISSIIFDPAKFDEIKDLLEPKDFFHKPHRNIFEACLELFAQDLPLDEDLIRSKLSGNKKISDEEFLYIISSNPIANIEGYIKELKNASIKRDFHSLANFLREKSLDIGTSSEEILDDVEKQIYNISIKNTQSDFRESQEIVKSTIGMIEELKSRGNNVLRGLDTGFRELNRLTTGFNKGELIIIGARPSMGKTALFLSMAEKILLRQGKGVAAFSLEMPAEQLMLRLLSSMGNIPLQDLKVGNLDDSQWAELTRCSDLISSKDFYIDDGSSLTVNQLRSKLRKLKSQNQNIEIAIIDYLQLMKGSSRRNEMARHEEISEISRGLKTLARELDIPIIALSQLNRSLESRDDKKPMLSDLRESGSIEQDADVILFLYRDGVYRRRDEENKLAKLKKEDEKKYKEYQDELKRNREEEHKNSGLGESAELILAKNRNGEVRSIKIQYRGIYTRFEDIAQEVESSYSPTKIDISHI</sequence>
<organism evidence="16 17">
    <name type="scientific">Helicobacter cappadocius</name>
    <dbReference type="NCBI Taxonomy" id="3063998"/>
    <lineage>
        <taxon>Bacteria</taxon>
        <taxon>Pseudomonadati</taxon>
        <taxon>Campylobacterota</taxon>
        <taxon>Epsilonproteobacteria</taxon>
        <taxon>Campylobacterales</taxon>
        <taxon>Helicobacteraceae</taxon>
        <taxon>Helicobacter</taxon>
    </lineage>
</organism>
<evidence type="ECO:0000256" key="12">
    <source>
        <dbReference type="RuleBase" id="RU362085"/>
    </source>
</evidence>
<evidence type="ECO:0000256" key="11">
    <source>
        <dbReference type="NCBIfam" id="TIGR00665"/>
    </source>
</evidence>
<evidence type="ECO:0000256" key="5">
    <source>
        <dbReference type="ARBA" id="ARBA00022801"/>
    </source>
</evidence>
<dbReference type="NCBIfam" id="TIGR00665">
    <property type="entry name" value="DnaB"/>
    <property type="match status" value="1"/>
</dbReference>
<dbReference type="Pfam" id="PF00772">
    <property type="entry name" value="DnaB"/>
    <property type="match status" value="1"/>
</dbReference>
<keyword evidence="5 12" id="KW-0378">Hydrolase</keyword>
<dbReference type="GO" id="GO:0005829">
    <property type="term" value="C:cytosol"/>
    <property type="evidence" value="ECO:0007669"/>
    <property type="project" value="TreeGrafter"/>
</dbReference>
<keyword evidence="8 12" id="KW-0238">DNA-binding</keyword>
<dbReference type="InterPro" id="IPR027417">
    <property type="entry name" value="P-loop_NTPase"/>
</dbReference>
<comment type="similarity">
    <text evidence="1 12">Belongs to the helicase family. DnaB subfamily.</text>
</comment>
<evidence type="ECO:0000256" key="8">
    <source>
        <dbReference type="ARBA" id="ARBA00023125"/>
    </source>
</evidence>
<dbReference type="SUPFAM" id="SSF48024">
    <property type="entry name" value="N-terminal domain of DnaB helicase"/>
    <property type="match status" value="1"/>
</dbReference>
<dbReference type="PANTHER" id="PTHR30153">
    <property type="entry name" value="REPLICATIVE DNA HELICASE DNAB"/>
    <property type="match status" value="1"/>
</dbReference>
<protein>
    <recommendedName>
        <fullName evidence="11 12">Replicative DNA helicase</fullName>
        <ecNumber evidence="11 12">5.6.2.3</ecNumber>
    </recommendedName>
</protein>
<evidence type="ECO:0000259" key="14">
    <source>
        <dbReference type="PROSITE" id="PS51199"/>
    </source>
</evidence>
<evidence type="ECO:0000256" key="9">
    <source>
        <dbReference type="ARBA" id="ARBA00023235"/>
    </source>
</evidence>
<dbReference type="InterPro" id="IPR007694">
    <property type="entry name" value="DNA_helicase_DnaB-like_C"/>
</dbReference>
<dbReference type="Proteomes" id="UP001177258">
    <property type="component" value="Unassembled WGS sequence"/>
</dbReference>
<comment type="caution">
    <text evidence="16">The sequence shown here is derived from an EMBL/GenBank/DDBJ whole genome shotgun (WGS) entry which is preliminary data.</text>
</comment>
<dbReference type="GO" id="GO:0005524">
    <property type="term" value="F:ATP binding"/>
    <property type="evidence" value="ECO:0007669"/>
    <property type="project" value="UniProtKB-UniRule"/>
</dbReference>
<comment type="catalytic activity">
    <reaction evidence="10 12">
        <text>ATP + H2O = ADP + phosphate + H(+)</text>
        <dbReference type="Rhea" id="RHEA:13065"/>
        <dbReference type="ChEBI" id="CHEBI:15377"/>
        <dbReference type="ChEBI" id="CHEBI:15378"/>
        <dbReference type="ChEBI" id="CHEBI:30616"/>
        <dbReference type="ChEBI" id="CHEBI:43474"/>
        <dbReference type="ChEBI" id="CHEBI:456216"/>
        <dbReference type="EC" id="5.6.2.3"/>
    </reaction>
</comment>
<dbReference type="NCBIfam" id="NF006306">
    <property type="entry name" value="PRK08506.1"/>
    <property type="match status" value="1"/>
</dbReference>
<evidence type="ECO:0000313" key="17">
    <source>
        <dbReference type="Proteomes" id="UP001177258"/>
    </source>
</evidence>
<evidence type="ECO:0000256" key="6">
    <source>
        <dbReference type="ARBA" id="ARBA00022806"/>
    </source>
</evidence>
<dbReference type="GO" id="GO:0043139">
    <property type="term" value="F:5'-3' DNA helicase activity"/>
    <property type="evidence" value="ECO:0007669"/>
    <property type="project" value="UniProtKB-EC"/>
</dbReference>
<evidence type="ECO:0000313" key="18">
    <source>
        <dbReference type="Proteomes" id="UP001240777"/>
    </source>
</evidence>
<dbReference type="InterPro" id="IPR036185">
    <property type="entry name" value="DNA_heli_DnaB-like_N_sf"/>
</dbReference>
<comment type="function">
    <text evidence="12">The main replicative DNA helicase, it participates in initiation and elongation during chromosome replication. Travels ahead of the DNA replisome, separating dsDNA into templates for DNA synthesis. A processive ATP-dependent 5'-3' DNA helicase it has DNA-dependent ATPase activity.</text>
</comment>
<name>A0AA90SSX6_9HELI</name>
<gene>
    <name evidence="15" type="ORF">Q5I04_06170</name>
    <name evidence="16" type="ORF">Q5I06_06495</name>
</gene>
<dbReference type="CDD" id="cd00984">
    <property type="entry name" value="DnaB_C"/>
    <property type="match status" value="1"/>
</dbReference>
<dbReference type="EMBL" id="JAUPEV010000009">
    <property type="protein sequence ID" value="MDO7253492.1"/>
    <property type="molecule type" value="Genomic_DNA"/>
</dbReference>
<dbReference type="InterPro" id="IPR007692">
    <property type="entry name" value="DNA_helicase_DnaB"/>
</dbReference>
<feature type="domain" description="SF4 helicase" evidence="14">
    <location>
        <begin position="171"/>
        <end position="473"/>
    </location>
</feature>
<dbReference type="SUPFAM" id="SSF52540">
    <property type="entry name" value="P-loop containing nucleoside triphosphate hydrolases"/>
    <property type="match status" value="1"/>
</dbReference>
<evidence type="ECO:0000256" key="13">
    <source>
        <dbReference type="SAM" id="Coils"/>
    </source>
</evidence>
<dbReference type="EC" id="5.6.2.3" evidence="11 12"/>
<dbReference type="InterPro" id="IPR007693">
    <property type="entry name" value="DNA_helicase_DnaB-like_N"/>
</dbReference>
<keyword evidence="2 12" id="KW-0639">Primosome</keyword>
<evidence type="ECO:0000256" key="4">
    <source>
        <dbReference type="ARBA" id="ARBA00022741"/>
    </source>
</evidence>
<evidence type="ECO:0000256" key="3">
    <source>
        <dbReference type="ARBA" id="ARBA00022705"/>
    </source>
</evidence>
<dbReference type="GO" id="GO:0003677">
    <property type="term" value="F:DNA binding"/>
    <property type="evidence" value="ECO:0007669"/>
    <property type="project" value="UniProtKB-UniRule"/>
</dbReference>
<reference evidence="16 18" key="1">
    <citation type="submission" date="2023-07" db="EMBL/GenBank/DDBJ databases">
        <title>Unpublished Manusciprt.</title>
        <authorList>
            <person name="Aydin F."/>
            <person name="Tarhane S."/>
            <person name="Saticioglu I.B."/>
            <person name="Karakaya E."/>
            <person name="Abay S."/>
            <person name="Guran O."/>
            <person name="Bozkurt E."/>
            <person name="Uzum N."/>
            <person name="Olgun K."/>
            <person name="Jablonski D."/>
        </authorList>
    </citation>
    <scope>NUCLEOTIDE SEQUENCE</scope>
    <source>
        <strain evidence="18">faydin-H75</strain>
        <strain evidence="16">Faydin-H76</strain>
    </source>
</reference>
<dbReference type="GO" id="GO:1990077">
    <property type="term" value="C:primosome complex"/>
    <property type="evidence" value="ECO:0007669"/>
    <property type="project" value="UniProtKB-UniRule"/>
</dbReference>
<evidence type="ECO:0000313" key="16">
    <source>
        <dbReference type="EMBL" id="MDP2539419.1"/>
    </source>
</evidence>
<dbReference type="RefSeq" id="WP_305517338.1">
    <property type="nucleotide sequence ID" value="NZ_JAUPEV010000009.1"/>
</dbReference>
<keyword evidence="6 12" id="KW-0347">Helicase</keyword>
<evidence type="ECO:0000313" key="15">
    <source>
        <dbReference type="EMBL" id="MDO7253492.1"/>
    </source>
</evidence>
<dbReference type="AlphaFoldDB" id="A0AA90SSX6"/>
<dbReference type="PANTHER" id="PTHR30153:SF2">
    <property type="entry name" value="REPLICATIVE DNA HELICASE"/>
    <property type="match status" value="1"/>
</dbReference>